<protein>
    <submittedName>
        <fullName evidence="3">DUF1559 domain-containing protein</fullName>
    </submittedName>
</protein>
<feature type="transmembrane region" description="Helical" evidence="1">
    <location>
        <begin position="12"/>
        <end position="35"/>
    </location>
</feature>
<dbReference type="Proteomes" id="UP001216907">
    <property type="component" value="Unassembled WGS sequence"/>
</dbReference>
<comment type="caution">
    <text evidence="3">The sequence shown here is derived from an EMBL/GenBank/DDBJ whole genome shotgun (WGS) entry which is preliminary data.</text>
</comment>
<dbReference type="Gene3D" id="3.30.700.10">
    <property type="entry name" value="Glycoprotein, Type 4 Pilin"/>
    <property type="match status" value="1"/>
</dbReference>
<proteinExistence type="predicted"/>
<dbReference type="RefSeq" id="WP_277863185.1">
    <property type="nucleotide sequence ID" value="NZ_JARRAG010000002.1"/>
</dbReference>
<dbReference type="InterPro" id="IPR011453">
    <property type="entry name" value="DUF1559"/>
</dbReference>
<dbReference type="NCBIfam" id="TIGR04294">
    <property type="entry name" value="pre_pil_HX9DG"/>
    <property type="match status" value="1"/>
</dbReference>
<feature type="domain" description="DUF1559" evidence="2">
    <location>
        <begin position="36"/>
        <end position="356"/>
    </location>
</feature>
<dbReference type="InterPro" id="IPR027558">
    <property type="entry name" value="Pre_pil_HX9DG_C"/>
</dbReference>
<dbReference type="Pfam" id="PF07596">
    <property type="entry name" value="SBP_bac_10"/>
    <property type="match status" value="1"/>
</dbReference>
<dbReference type="NCBIfam" id="TIGR02532">
    <property type="entry name" value="IV_pilin_GFxxxE"/>
    <property type="match status" value="1"/>
</dbReference>
<reference evidence="3 4" key="1">
    <citation type="submission" date="2023-03" db="EMBL/GenBank/DDBJ databases">
        <title>Paludisphaera mucosa sp. nov. a novel planctomycete from northern fen.</title>
        <authorList>
            <person name="Ivanova A."/>
        </authorList>
    </citation>
    <scope>NUCLEOTIDE SEQUENCE [LARGE SCALE GENOMIC DNA]</scope>
    <source>
        <strain evidence="3 4">Pla2</strain>
    </source>
</reference>
<name>A0ABT6FH52_9BACT</name>
<evidence type="ECO:0000256" key="1">
    <source>
        <dbReference type="SAM" id="Phobius"/>
    </source>
</evidence>
<keyword evidence="1" id="KW-0812">Transmembrane</keyword>
<keyword evidence="4" id="KW-1185">Reference proteome</keyword>
<keyword evidence="1" id="KW-1133">Transmembrane helix</keyword>
<dbReference type="PANTHER" id="PTHR30093">
    <property type="entry name" value="GENERAL SECRETION PATHWAY PROTEIN G"/>
    <property type="match status" value="1"/>
</dbReference>
<organism evidence="3 4">
    <name type="scientific">Paludisphaera mucosa</name>
    <dbReference type="NCBI Taxonomy" id="3030827"/>
    <lineage>
        <taxon>Bacteria</taxon>
        <taxon>Pseudomonadati</taxon>
        <taxon>Planctomycetota</taxon>
        <taxon>Planctomycetia</taxon>
        <taxon>Isosphaerales</taxon>
        <taxon>Isosphaeraceae</taxon>
        <taxon>Paludisphaera</taxon>
    </lineage>
</organism>
<evidence type="ECO:0000313" key="3">
    <source>
        <dbReference type="EMBL" id="MDG3006894.1"/>
    </source>
</evidence>
<evidence type="ECO:0000313" key="4">
    <source>
        <dbReference type="Proteomes" id="UP001216907"/>
    </source>
</evidence>
<gene>
    <name evidence="3" type="ORF">PZE19_24245</name>
</gene>
<evidence type="ECO:0000259" key="2">
    <source>
        <dbReference type="Pfam" id="PF07596"/>
    </source>
</evidence>
<dbReference type="SUPFAM" id="SSF54523">
    <property type="entry name" value="Pili subunits"/>
    <property type="match status" value="1"/>
</dbReference>
<dbReference type="InterPro" id="IPR045584">
    <property type="entry name" value="Pilin-like"/>
</dbReference>
<dbReference type="InterPro" id="IPR012902">
    <property type="entry name" value="N_methyl_site"/>
</dbReference>
<accession>A0ABT6FH52</accession>
<dbReference type="EMBL" id="JARRAG010000002">
    <property type="protein sequence ID" value="MDG3006894.1"/>
    <property type="molecule type" value="Genomic_DNA"/>
</dbReference>
<sequence>MRDEASSRRRGFTLIELLVVIAIIAVLIALLLPAVQSAREAARRAQCVNNLKQLGLAAHNYLSQQNCFPPLVQNMSNAETLIGQSDPWVIDWTASLLPNMEQTPLYNALNFMMGVNDGQITTLGGASNSTVLATKVGNLMCPSEDSNSPTNAWGWKNYVANIGGPPVSMTWSGALVPMRSDGAGTTTTGYVNGNCGTFGLQAMTDGSSNTALFCETLIGTGPVGNAVTISTARRKPTYLFTVGQSSVVDQGPTNPQAAMQFISACRALPGTTPGFGNLAPANGNFWISGNANAALMWDSYNHWQAPNAQGCDNGADGNTGAWGSYSDAMPPSSNHSGGVNAAFCDGSVKFIKNTVDLPTWWAIGTRNGGEVVSSDAF</sequence>
<dbReference type="Pfam" id="PF07963">
    <property type="entry name" value="N_methyl"/>
    <property type="match status" value="1"/>
</dbReference>
<dbReference type="PANTHER" id="PTHR30093:SF2">
    <property type="entry name" value="TYPE II SECRETION SYSTEM PROTEIN H"/>
    <property type="match status" value="1"/>
</dbReference>
<keyword evidence="1" id="KW-0472">Membrane</keyword>
<dbReference type="PROSITE" id="PS00409">
    <property type="entry name" value="PROKAR_NTER_METHYL"/>
    <property type="match status" value="1"/>
</dbReference>